<feature type="transmembrane region" description="Helical" evidence="3">
    <location>
        <begin position="31"/>
        <end position="49"/>
    </location>
</feature>
<dbReference type="AlphaFoldDB" id="A0A645AKA8"/>
<sequence>MNRKARIWPKTQQPQSRHYNHHYNRHCHHSLHLSIFLAVALNFLIGFQAHACTRILYETGTNNYIVGRTMDWYDDTKTDLWAFPRSLKRDGGCGSNSITWTSKFGSLVADIYNTGTVDGINDAGLIVNVLYLSESDYGDAKASGRPLLSIGAWGQYILDNYATVAEAVNSLKKEPFSIVAPPLPGGKAASGHVAIADTSGDSAIFEYIEGKLVTHHNRAYVVMTNSPPFNEQLAIDSYWKSVGGMKFLPGTHRASDRFARISWNLDATPKVDSPERAIATVFSLIRHISVPLGIVDPEKPNLSSTLWRTVADTKARRYYFESVLTPAVFWVDLEKLNLKEGAKPTKLDLSSNPILSGEVSSKFTPTEPFPFLSE</sequence>
<comment type="similarity">
    <text evidence="1">Belongs to the peptidase C59 family.</text>
</comment>
<reference evidence="5" key="1">
    <citation type="submission" date="2019-08" db="EMBL/GenBank/DDBJ databases">
        <authorList>
            <person name="Kucharzyk K."/>
            <person name="Murdoch R.W."/>
            <person name="Higgins S."/>
            <person name="Loffler F."/>
        </authorList>
    </citation>
    <scope>NUCLEOTIDE SEQUENCE</scope>
</reference>
<dbReference type="InterPro" id="IPR029132">
    <property type="entry name" value="CBAH/NAAA_C"/>
</dbReference>
<dbReference type="PANTHER" id="PTHR35527">
    <property type="entry name" value="CHOLOYLGLYCINE HYDROLASE"/>
    <property type="match status" value="1"/>
</dbReference>
<keyword evidence="3" id="KW-0812">Transmembrane</keyword>
<evidence type="ECO:0000313" key="5">
    <source>
        <dbReference type="EMBL" id="MPM53589.1"/>
    </source>
</evidence>
<proteinExistence type="inferred from homology"/>
<keyword evidence="2" id="KW-0378">Hydrolase</keyword>
<feature type="domain" description="Choloylglycine hydrolase/NAAA C-terminal" evidence="4">
    <location>
        <begin position="52"/>
        <end position="338"/>
    </location>
</feature>
<evidence type="ECO:0000259" key="4">
    <source>
        <dbReference type="Pfam" id="PF02275"/>
    </source>
</evidence>
<accession>A0A645AKA8</accession>
<comment type="caution">
    <text evidence="5">The sequence shown here is derived from an EMBL/GenBank/DDBJ whole genome shotgun (WGS) entry which is preliminary data.</text>
</comment>
<protein>
    <recommendedName>
        <fullName evidence="4">Choloylglycine hydrolase/NAAA C-terminal domain-containing protein</fullName>
    </recommendedName>
</protein>
<dbReference type="GO" id="GO:0016787">
    <property type="term" value="F:hydrolase activity"/>
    <property type="evidence" value="ECO:0007669"/>
    <property type="project" value="UniProtKB-KW"/>
</dbReference>
<gene>
    <name evidence="5" type="ORF">SDC9_100357</name>
</gene>
<dbReference type="PANTHER" id="PTHR35527:SF2">
    <property type="entry name" value="HYDROLASE"/>
    <property type="match status" value="1"/>
</dbReference>
<dbReference type="EMBL" id="VSSQ01014408">
    <property type="protein sequence ID" value="MPM53589.1"/>
    <property type="molecule type" value="Genomic_DNA"/>
</dbReference>
<evidence type="ECO:0000256" key="1">
    <source>
        <dbReference type="ARBA" id="ARBA00006625"/>
    </source>
</evidence>
<dbReference type="Gene3D" id="3.60.60.10">
    <property type="entry name" value="Penicillin V Acylase, Chain A"/>
    <property type="match status" value="1"/>
</dbReference>
<dbReference type="SUPFAM" id="SSF56235">
    <property type="entry name" value="N-terminal nucleophile aminohydrolases (Ntn hydrolases)"/>
    <property type="match status" value="1"/>
</dbReference>
<keyword evidence="3" id="KW-1133">Transmembrane helix</keyword>
<name>A0A645AKA8_9ZZZZ</name>
<evidence type="ECO:0000256" key="3">
    <source>
        <dbReference type="SAM" id="Phobius"/>
    </source>
</evidence>
<dbReference type="InterPro" id="IPR029055">
    <property type="entry name" value="Ntn_hydrolases_N"/>
</dbReference>
<dbReference type="InterPro" id="IPR052193">
    <property type="entry name" value="Peptidase_C59"/>
</dbReference>
<keyword evidence="3" id="KW-0472">Membrane</keyword>
<dbReference type="Pfam" id="PF02275">
    <property type="entry name" value="CBAH"/>
    <property type="match status" value="1"/>
</dbReference>
<organism evidence="5">
    <name type="scientific">bioreactor metagenome</name>
    <dbReference type="NCBI Taxonomy" id="1076179"/>
    <lineage>
        <taxon>unclassified sequences</taxon>
        <taxon>metagenomes</taxon>
        <taxon>ecological metagenomes</taxon>
    </lineage>
</organism>
<dbReference type="CDD" id="cd01902">
    <property type="entry name" value="Ntn_CGH"/>
    <property type="match status" value="1"/>
</dbReference>
<evidence type="ECO:0000256" key="2">
    <source>
        <dbReference type="ARBA" id="ARBA00022801"/>
    </source>
</evidence>